<feature type="transmembrane region" description="Helical" evidence="6">
    <location>
        <begin position="273"/>
        <end position="296"/>
    </location>
</feature>
<dbReference type="Pfam" id="PF20684">
    <property type="entry name" value="Fung_rhodopsin"/>
    <property type="match status" value="1"/>
</dbReference>
<keyword evidence="9" id="KW-1185">Reference proteome</keyword>
<feature type="transmembrane region" description="Helical" evidence="6">
    <location>
        <begin position="146"/>
        <end position="169"/>
    </location>
</feature>
<evidence type="ECO:0000256" key="1">
    <source>
        <dbReference type="ARBA" id="ARBA00004141"/>
    </source>
</evidence>
<evidence type="ECO:0000256" key="3">
    <source>
        <dbReference type="ARBA" id="ARBA00022989"/>
    </source>
</evidence>
<evidence type="ECO:0000256" key="4">
    <source>
        <dbReference type="ARBA" id="ARBA00023136"/>
    </source>
</evidence>
<organism evidence="8 9">
    <name type="scientific">Lophiotrema nucula</name>
    <dbReference type="NCBI Taxonomy" id="690887"/>
    <lineage>
        <taxon>Eukaryota</taxon>
        <taxon>Fungi</taxon>
        <taxon>Dikarya</taxon>
        <taxon>Ascomycota</taxon>
        <taxon>Pezizomycotina</taxon>
        <taxon>Dothideomycetes</taxon>
        <taxon>Pleosporomycetidae</taxon>
        <taxon>Pleosporales</taxon>
        <taxon>Lophiotremataceae</taxon>
        <taxon>Lophiotrema</taxon>
    </lineage>
</organism>
<feature type="transmembrane region" description="Helical" evidence="6">
    <location>
        <begin position="44"/>
        <end position="63"/>
    </location>
</feature>
<keyword evidence="3 6" id="KW-1133">Transmembrane helix</keyword>
<evidence type="ECO:0000256" key="5">
    <source>
        <dbReference type="ARBA" id="ARBA00038359"/>
    </source>
</evidence>
<dbReference type="InterPro" id="IPR049326">
    <property type="entry name" value="Rhodopsin_dom_fungi"/>
</dbReference>
<keyword evidence="4 6" id="KW-0472">Membrane</keyword>
<evidence type="ECO:0000313" key="9">
    <source>
        <dbReference type="Proteomes" id="UP000799770"/>
    </source>
</evidence>
<dbReference type="OrthoDB" id="5393606at2759"/>
<feature type="domain" description="Rhodopsin" evidence="7">
    <location>
        <begin position="28"/>
        <end position="297"/>
    </location>
</feature>
<dbReference type="Proteomes" id="UP000799770">
    <property type="component" value="Unassembled WGS sequence"/>
</dbReference>
<evidence type="ECO:0000256" key="2">
    <source>
        <dbReference type="ARBA" id="ARBA00022692"/>
    </source>
</evidence>
<dbReference type="AlphaFoldDB" id="A0A6A5ZK60"/>
<feature type="transmembrane region" description="Helical" evidence="6">
    <location>
        <begin position="199"/>
        <end position="218"/>
    </location>
</feature>
<dbReference type="PANTHER" id="PTHR33048:SF157">
    <property type="entry name" value="INTEGRAL MEMBRANE PROTEIN"/>
    <property type="match status" value="1"/>
</dbReference>
<proteinExistence type="inferred from homology"/>
<comment type="subcellular location">
    <subcellularLocation>
        <location evidence="1">Membrane</location>
        <topology evidence="1">Multi-pass membrane protein</topology>
    </subcellularLocation>
</comment>
<evidence type="ECO:0000256" key="6">
    <source>
        <dbReference type="SAM" id="Phobius"/>
    </source>
</evidence>
<protein>
    <recommendedName>
        <fullName evidence="7">Rhodopsin domain-containing protein</fullName>
    </recommendedName>
</protein>
<evidence type="ECO:0000259" key="7">
    <source>
        <dbReference type="Pfam" id="PF20684"/>
    </source>
</evidence>
<feature type="transmembrane region" description="Helical" evidence="6">
    <location>
        <begin position="230"/>
        <end position="253"/>
    </location>
</feature>
<keyword evidence="2 6" id="KW-0812">Transmembrane</keyword>
<comment type="similarity">
    <text evidence="5">Belongs to the SAT4 family.</text>
</comment>
<dbReference type="GO" id="GO:0016020">
    <property type="term" value="C:membrane"/>
    <property type="evidence" value="ECO:0007669"/>
    <property type="project" value="UniProtKB-SubCell"/>
</dbReference>
<dbReference type="PANTHER" id="PTHR33048">
    <property type="entry name" value="PTH11-LIKE INTEGRAL MEMBRANE PROTEIN (AFU_ORTHOLOGUE AFUA_5G11245)"/>
    <property type="match status" value="1"/>
</dbReference>
<reference evidence="8" key="1">
    <citation type="journal article" date="2020" name="Stud. Mycol.">
        <title>101 Dothideomycetes genomes: a test case for predicting lifestyles and emergence of pathogens.</title>
        <authorList>
            <person name="Haridas S."/>
            <person name="Albert R."/>
            <person name="Binder M."/>
            <person name="Bloem J."/>
            <person name="Labutti K."/>
            <person name="Salamov A."/>
            <person name="Andreopoulos B."/>
            <person name="Baker S."/>
            <person name="Barry K."/>
            <person name="Bills G."/>
            <person name="Bluhm B."/>
            <person name="Cannon C."/>
            <person name="Castanera R."/>
            <person name="Culley D."/>
            <person name="Daum C."/>
            <person name="Ezra D."/>
            <person name="Gonzalez J."/>
            <person name="Henrissat B."/>
            <person name="Kuo A."/>
            <person name="Liang C."/>
            <person name="Lipzen A."/>
            <person name="Lutzoni F."/>
            <person name="Magnuson J."/>
            <person name="Mondo S."/>
            <person name="Nolan M."/>
            <person name="Ohm R."/>
            <person name="Pangilinan J."/>
            <person name="Park H.-J."/>
            <person name="Ramirez L."/>
            <person name="Alfaro M."/>
            <person name="Sun H."/>
            <person name="Tritt A."/>
            <person name="Yoshinaga Y."/>
            <person name="Zwiers L.-H."/>
            <person name="Turgeon B."/>
            <person name="Goodwin S."/>
            <person name="Spatafora J."/>
            <person name="Crous P."/>
            <person name="Grigoriev I."/>
        </authorList>
    </citation>
    <scope>NUCLEOTIDE SEQUENCE</scope>
    <source>
        <strain evidence="8">CBS 627.86</strain>
    </source>
</reference>
<sequence>MFWDTPSIPALYGSIIPFLVLDVFVIFLRFYTRRRLRQPFMADDYLIIPGFLGVLGLQFMWFYGLGKKALGYRVYELPPPGVDVTNPDYSPVMVDPTGATIVLTRRLEYSSLILFTVTACCIKVSVLSMYKRIFVVVPSWKDKRNLFFIVMITLISAWAISWTFAFIFMCGKEVQTLFTNPENLLKYCVDTLAVGYSHAISDFITDALIILIPIPFIWQLHLPTGRKLAVCGVFLLGILAAGASMVRMAWMAWNQAQGFGLLTDEELMITTELYWINLEITLGVIACCLPTLRGLFKTKSMESMVNNVRSLFSIHSGSRSDSFSKTRSKEDSLAESVKSGAVHITVHHAHGDNRV</sequence>
<dbReference type="EMBL" id="ML977315">
    <property type="protein sequence ID" value="KAF2119247.1"/>
    <property type="molecule type" value="Genomic_DNA"/>
</dbReference>
<name>A0A6A5ZK60_9PLEO</name>
<accession>A0A6A5ZK60</accession>
<feature type="transmembrane region" description="Helical" evidence="6">
    <location>
        <begin position="112"/>
        <end position="134"/>
    </location>
</feature>
<feature type="transmembrane region" description="Helical" evidence="6">
    <location>
        <begin position="12"/>
        <end position="32"/>
    </location>
</feature>
<gene>
    <name evidence="8" type="ORF">BDV96DRAFT_642284</name>
</gene>
<dbReference type="InterPro" id="IPR052337">
    <property type="entry name" value="SAT4-like"/>
</dbReference>
<evidence type="ECO:0000313" key="8">
    <source>
        <dbReference type="EMBL" id="KAF2119247.1"/>
    </source>
</evidence>